<feature type="coiled-coil region" evidence="1">
    <location>
        <begin position="83"/>
        <end position="124"/>
    </location>
</feature>
<gene>
    <name evidence="2" type="ORF">BSTOLATCC_MIC25312</name>
</gene>
<keyword evidence="1" id="KW-0175">Coiled coil</keyword>
<evidence type="ECO:0000313" key="2">
    <source>
        <dbReference type="EMBL" id="CAG9320074.1"/>
    </source>
</evidence>
<name>A0AAU9J2K8_9CILI</name>
<reference evidence="2" key="1">
    <citation type="submission" date="2021-09" db="EMBL/GenBank/DDBJ databases">
        <authorList>
            <consortium name="AG Swart"/>
            <person name="Singh M."/>
            <person name="Singh A."/>
            <person name="Seah K."/>
            <person name="Emmerich C."/>
        </authorList>
    </citation>
    <scope>NUCLEOTIDE SEQUENCE</scope>
    <source>
        <strain evidence="2">ATCC30299</strain>
    </source>
</reference>
<dbReference type="Proteomes" id="UP001162131">
    <property type="component" value="Unassembled WGS sequence"/>
</dbReference>
<keyword evidence="3" id="KW-1185">Reference proteome</keyword>
<dbReference type="AlphaFoldDB" id="A0AAU9J2K8"/>
<organism evidence="2 3">
    <name type="scientific">Blepharisma stoltei</name>
    <dbReference type="NCBI Taxonomy" id="1481888"/>
    <lineage>
        <taxon>Eukaryota</taxon>
        <taxon>Sar</taxon>
        <taxon>Alveolata</taxon>
        <taxon>Ciliophora</taxon>
        <taxon>Postciliodesmatophora</taxon>
        <taxon>Heterotrichea</taxon>
        <taxon>Heterotrichida</taxon>
        <taxon>Blepharismidae</taxon>
        <taxon>Blepharisma</taxon>
    </lineage>
</organism>
<comment type="caution">
    <text evidence="2">The sequence shown here is derived from an EMBL/GenBank/DDBJ whole genome shotgun (WGS) entry which is preliminary data.</text>
</comment>
<sequence>MALDAKIAAFITEIVQTESKEEQPVQILNKSDYYTHKLETEKRKGEGLDDKIRRIREKIARRQEEMKNTIGWKKEEHKAFNKVNSLETQLEHTKIRLSQLKSDNEHLREQIQLIRRNNMGAARETRNISFEIMKSRNLAESFNGNSVRNKSLILSTRNKAQRLNQRFKADQSEMSFTESRLEDELQERSKSISPMPLQRARTPFHEISDHLKVLKFLSRKWTRKVGEKTELIKDYDQQLKEYSLALTAMGASICSRNVKEIAKANLNSYEQEIMLRCNLLQLNEQNEVFEHELGNIHEKIQYVKNAALNIDTGKSDFLAKKQAELSNLKNKIQQCGSKYVSIEDDFKYLSKAVLEMLKKLQSLGIQAFSQKFLEDPELTYTNIILHLSKLEEVLYVFGSSYNSSREENRYRFTPEPGSYVSVTPQGYSRVHTNICELEIDLSDYEEHSQPLTVSEFRQKALSQLNLY</sequence>
<dbReference type="EMBL" id="CAJZBQ010000024">
    <property type="protein sequence ID" value="CAG9320074.1"/>
    <property type="molecule type" value="Genomic_DNA"/>
</dbReference>
<evidence type="ECO:0000256" key="1">
    <source>
        <dbReference type="SAM" id="Coils"/>
    </source>
</evidence>
<protein>
    <submittedName>
        <fullName evidence="2">Uncharacterized protein</fullName>
    </submittedName>
</protein>
<accession>A0AAU9J2K8</accession>
<evidence type="ECO:0000313" key="3">
    <source>
        <dbReference type="Proteomes" id="UP001162131"/>
    </source>
</evidence>
<proteinExistence type="predicted"/>